<evidence type="ECO:0000256" key="3">
    <source>
        <dbReference type="ARBA" id="ARBA00022691"/>
    </source>
</evidence>
<keyword evidence="5" id="KW-0408">Iron</keyword>
<keyword evidence="3" id="KW-0949">S-adenosyl-L-methionine</keyword>
<dbReference type="InterPro" id="IPR007197">
    <property type="entry name" value="rSAM"/>
</dbReference>
<evidence type="ECO:0000256" key="2">
    <source>
        <dbReference type="ARBA" id="ARBA00022485"/>
    </source>
</evidence>
<accession>A0A1W2EEG5</accession>
<keyword evidence="4" id="KW-0479">Metal-binding</keyword>
<reference evidence="8 9" key="1">
    <citation type="submission" date="2017-04" db="EMBL/GenBank/DDBJ databases">
        <authorList>
            <person name="Afonso C.L."/>
            <person name="Miller P.J."/>
            <person name="Scott M.A."/>
            <person name="Spackman E."/>
            <person name="Goraichik I."/>
            <person name="Dimitrov K.M."/>
            <person name="Suarez D.L."/>
            <person name="Swayne D.E."/>
        </authorList>
    </citation>
    <scope>NUCLEOTIDE SEQUENCE [LARGE SCALE GENOMIC DNA]</scope>
    <source>
        <strain evidence="8 9">DSM 19625</strain>
    </source>
</reference>
<sequence length="343" mass="39301">MIHSVVLLLGGQQNKLKSRTFAENIKQLGTLLDLGIKGYNNYGTHLKQKYKGQRVFKVIVDGGFTCPNRDGSKGYGGCTYCNVDSFTPELSRKLPTIREQLEQGMERGKGFYKADKFIVYFQPNTNTYAPVHYLKMMYDEALSINTEDVVGFSVGTRPDCIDAEKVALLESYTDRFDVDLEMGMESIYDETLNQINRGCSHGEFVEAVKLLENSKLDLCVHTIFGFPWETEEMMLGYIHEINRFPQIKFVKFHHLHIVEGSIMGAKYKKQPFKLFSLEEYTDLLCKLIPLLRPDVVIQRLFGISDWDLLIAPNWGLNKSAIQTYIDKEIERRGVVQGSEYLPK</sequence>
<evidence type="ECO:0000256" key="6">
    <source>
        <dbReference type="ARBA" id="ARBA00023014"/>
    </source>
</evidence>
<dbReference type="SFLD" id="SFLDS00029">
    <property type="entry name" value="Radical_SAM"/>
    <property type="match status" value="1"/>
</dbReference>
<dbReference type="InterPro" id="IPR039661">
    <property type="entry name" value="ELP3"/>
</dbReference>
<gene>
    <name evidence="8" type="ORF">SAMN04488101_111140</name>
</gene>
<dbReference type="InterPro" id="IPR023404">
    <property type="entry name" value="rSAM_horseshoe"/>
</dbReference>
<dbReference type="NCBIfam" id="TIGR01212">
    <property type="entry name" value="TIGR01212 family radical SAM protein"/>
    <property type="match status" value="1"/>
</dbReference>
<dbReference type="PANTHER" id="PTHR11135:SF1">
    <property type="entry name" value="PROTEIN YHCC"/>
    <property type="match status" value="1"/>
</dbReference>
<name>A0A1W2EEG5_9SPHI</name>
<dbReference type="SFLD" id="SFLDG01086">
    <property type="entry name" value="elongater_protein-like"/>
    <property type="match status" value="1"/>
</dbReference>
<dbReference type="GO" id="GO:0003824">
    <property type="term" value="F:catalytic activity"/>
    <property type="evidence" value="ECO:0007669"/>
    <property type="project" value="InterPro"/>
</dbReference>
<proteinExistence type="predicted"/>
<dbReference type="AlphaFoldDB" id="A0A1W2EEG5"/>
<dbReference type="Pfam" id="PF04055">
    <property type="entry name" value="Radical_SAM"/>
    <property type="match status" value="1"/>
</dbReference>
<dbReference type="GO" id="GO:0046872">
    <property type="term" value="F:metal ion binding"/>
    <property type="evidence" value="ECO:0007669"/>
    <property type="project" value="UniProtKB-KW"/>
</dbReference>
<dbReference type="STRING" id="475255.SAMN04488101_111140"/>
<dbReference type="Pfam" id="PF16199">
    <property type="entry name" value="Radical_SAM_C"/>
    <property type="match status" value="1"/>
</dbReference>
<comment type="cofactor">
    <cofactor evidence="1">
        <name>[4Fe-4S] cluster</name>
        <dbReference type="ChEBI" id="CHEBI:49883"/>
    </cofactor>
</comment>
<dbReference type="InterPro" id="IPR058240">
    <property type="entry name" value="rSAM_sf"/>
</dbReference>
<dbReference type="Proteomes" id="UP000192678">
    <property type="component" value="Unassembled WGS sequence"/>
</dbReference>
<dbReference type="EMBL" id="FWYB01000011">
    <property type="protein sequence ID" value="SMD07488.1"/>
    <property type="molecule type" value="Genomic_DNA"/>
</dbReference>
<evidence type="ECO:0000313" key="8">
    <source>
        <dbReference type="EMBL" id="SMD07488.1"/>
    </source>
</evidence>
<dbReference type="SFLD" id="SFLDG01091">
    <property type="entry name" value="uncharacterized_CHP01210-like"/>
    <property type="match status" value="1"/>
</dbReference>
<evidence type="ECO:0000256" key="1">
    <source>
        <dbReference type="ARBA" id="ARBA00001966"/>
    </source>
</evidence>
<evidence type="ECO:0000256" key="4">
    <source>
        <dbReference type="ARBA" id="ARBA00022723"/>
    </source>
</evidence>
<dbReference type="SUPFAM" id="SSF102114">
    <property type="entry name" value="Radical SAM enzymes"/>
    <property type="match status" value="1"/>
</dbReference>
<dbReference type="InterPro" id="IPR032432">
    <property type="entry name" value="Radical_SAM_C"/>
</dbReference>
<keyword evidence="2" id="KW-0004">4Fe-4S</keyword>
<dbReference type="InterPro" id="IPR005911">
    <property type="entry name" value="YhcC-like"/>
</dbReference>
<feature type="domain" description="Elp3/MiaA/NifB-like radical SAM core" evidence="7">
    <location>
        <begin position="56"/>
        <end position="286"/>
    </location>
</feature>
<dbReference type="GO" id="GO:0051539">
    <property type="term" value="F:4 iron, 4 sulfur cluster binding"/>
    <property type="evidence" value="ECO:0007669"/>
    <property type="project" value="UniProtKB-KW"/>
</dbReference>
<keyword evidence="9" id="KW-1185">Reference proteome</keyword>
<evidence type="ECO:0000256" key="5">
    <source>
        <dbReference type="ARBA" id="ARBA00023004"/>
    </source>
</evidence>
<organism evidence="8 9">
    <name type="scientific">Pedobacter nyackensis</name>
    <dbReference type="NCBI Taxonomy" id="475255"/>
    <lineage>
        <taxon>Bacteria</taxon>
        <taxon>Pseudomonadati</taxon>
        <taxon>Bacteroidota</taxon>
        <taxon>Sphingobacteriia</taxon>
        <taxon>Sphingobacteriales</taxon>
        <taxon>Sphingobacteriaceae</taxon>
        <taxon>Pedobacter</taxon>
    </lineage>
</organism>
<protein>
    <recommendedName>
        <fullName evidence="7">Elp3/MiaA/NifB-like radical SAM core domain-containing protein</fullName>
    </recommendedName>
</protein>
<evidence type="ECO:0000313" key="9">
    <source>
        <dbReference type="Proteomes" id="UP000192678"/>
    </source>
</evidence>
<dbReference type="InterPro" id="IPR006638">
    <property type="entry name" value="Elp3/MiaA/NifB-like_rSAM"/>
</dbReference>
<dbReference type="SMART" id="SM00729">
    <property type="entry name" value="Elp3"/>
    <property type="match status" value="1"/>
</dbReference>
<dbReference type="Gene3D" id="3.80.30.20">
    <property type="entry name" value="tm_1862 like domain"/>
    <property type="match status" value="1"/>
</dbReference>
<keyword evidence="6" id="KW-0411">Iron-sulfur</keyword>
<evidence type="ECO:0000259" key="7">
    <source>
        <dbReference type="SMART" id="SM00729"/>
    </source>
</evidence>
<dbReference type="PANTHER" id="PTHR11135">
    <property type="entry name" value="HISTONE ACETYLTRANSFERASE-RELATED"/>
    <property type="match status" value="1"/>
</dbReference>